<accession>A0A4R8ZL95</accession>
<feature type="transmembrane region" description="Helical" evidence="8">
    <location>
        <begin position="287"/>
        <end position="306"/>
    </location>
</feature>
<gene>
    <name evidence="9" type="ORF">E3T27_02695</name>
</gene>
<evidence type="ECO:0000256" key="8">
    <source>
        <dbReference type="SAM" id="Phobius"/>
    </source>
</evidence>
<feature type="transmembrane region" description="Helical" evidence="8">
    <location>
        <begin position="143"/>
        <end position="164"/>
    </location>
</feature>
<comment type="subcellular location">
    <subcellularLocation>
        <location evidence="1">Cell membrane</location>
        <topology evidence="1">Multi-pass membrane protein</topology>
    </subcellularLocation>
</comment>
<dbReference type="GO" id="GO:0009103">
    <property type="term" value="P:lipopolysaccharide biosynthetic process"/>
    <property type="evidence" value="ECO:0007669"/>
    <property type="project" value="UniProtKB-ARBA"/>
</dbReference>
<keyword evidence="3" id="KW-0328">Glycosyltransferase</keyword>
<dbReference type="PANTHER" id="PTHR33908">
    <property type="entry name" value="MANNOSYLTRANSFERASE YKCB-RELATED"/>
    <property type="match status" value="1"/>
</dbReference>
<keyword evidence="5 8" id="KW-0812">Transmembrane</keyword>
<dbReference type="GO" id="GO:0016763">
    <property type="term" value="F:pentosyltransferase activity"/>
    <property type="evidence" value="ECO:0007669"/>
    <property type="project" value="TreeGrafter"/>
</dbReference>
<feature type="transmembrane region" description="Helical" evidence="8">
    <location>
        <begin position="170"/>
        <end position="200"/>
    </location>
</feature>
<reference evidence="9 10" key="1">
    <citation type="submission" date="2019-03" db="EMBL/GenBank/DDBJ databases">
        <title>Genomics of glacier-inhabiting Cryobacterium strains.</title>
        <authorList>
            <person name="Liu Q."/>
            <person name="Xin Y.-H."/>
        </authorList>
    </citation>
    <scope>NUCLEOTIDE SEQUENCE [LARGE SCALE GENOMIC DNA]</scope>
    <source>
        <strain evidence="9 10">TMT1-1</strain>
    </source>
</reference>
<proteinExistence type="predicted"/>
<sequence>MVSRVHLAGEVSIHSPGRRNQAAAVVGLVALVISIAGSGVPAFWSDEVATLRAVRLSWQELFAFVEHKDAVHAAYYSLLKLWVGMFGESELATRSLSALAVGAAAAGLVVLVTSMTSLRVAVIAGVIFAVLPRTTSMGIEARSFALSAAVAVWVTIVLLVAARTRDWRWWAFYTVTVAAGTYIFLYTVLILAVHFVFLLLDYRARRVLAAWLFAASSAVVAALPILVVSVQQKEQIAWLSDLPVVTIWTIFAKPAFDGSWLVAALAWCALLVLAFRCRRIWSGPHGSAFRLAASWFSVPLVVLLTADALVGPLYNARYLSFTAPAVAVLLAIAFTLSARAIVVWALIGVLVLASAPTYISQRGPFAKDGGSDLSQIADYIHSNAAQGDGIYLQDTGKSTLRPRLALYAYPTAFISTEDIAFEAPFTTTGTFSDETRSLDEIESNLVRLERIWVVTAGSTGTDAVRKINAAFHSMGFFDTSSHQTNRSVITLYER</sequence>
<evidence type="ECO:0000256" key="4">
    <source>
        <dbReference type="ARBA" id="ARBA00022679"/>
    </source>
</evidence>
<protein>
    <submittedName>
        <fullName evidence="9">Uncharacterized protein</fullName>
    </submittedName>
</protein>
<name>A0A4R8ZL95_9MICO</name>
<feature type="transmembrane region" description="Helical" evidence="8">
    <location>
        <begin position="326"/>
        <end position="353"/>
    </location>
</feature>
<evidence type="ECO:0000256" key="7">
    <source>
        <dbReference type="ARBA" id="ARBA00023136"/>
    </source>
</evidence>
<keyword evidence="4" id="KW-0808">Transferase</keyword>
<comment type="caution">
    <text evidence="9">The sequence shown here is derived from an EMBL/GenBank/DDBJ whole genome shotgun (WGS) entry which is preliminary data.</text>
</comment>
<dbReference type="OrthoDB" id="5318634at2"/>
<dbReference type="InterPro" id="IPR050297">
    <property type="entry name" value="LipidA_mod_glycosyltrf_83"/>
</dbReference>
<dbReference type="AlphaFoldDB" id="A0A4R8ZL95"/>
<feature type="transmembrane region" description="Helical" evidence="8">
    <location>
        <begin position="98"/>
        <end position="131"/>
    </location>
</feature>
<feature type="transmembrane region" description="Helical" evidence="8">
    <location>
        <begin position="22"/>
        <end position="44"/>
    </location>
</feature>
<evidence type="ECO:0000256" key="5">
    <source>
        <dbReference type="ARBA" id="ARBA00022692"/>
    </source>
</evidence>
<evidence type="ECO:0000256" key="6">
    <source>
        <dbReference type="ARBA" id="ARBA00022989"/>
    </source>
</evidence>
<evidence type="ECO:0000256" key="3">
    <source>
        <dbReference type="ARBA" id="ARBA00022676"/>
    </source>
</evidence>
<dbReference type="GO" id="GO:0005886">
    <property type="term" value="C:plasma membrane"/>
    <property type="evidence" value="ECO:0007669"/>
    <property type="project" value="UniProtKB-SubCell"/>
</dbReference>
<evidence type="ECO:0000256" key="1">
    <source>
        <dbReference type="ARBA" id="ARBA00004651"/>
    </source>
</evidence>
<feature type="transmembrane region" description="Helical" evidence="8">
    <location>
        <begin position="258"/>
        <end position="275"/>
    </location>
</feature>
<dbReference type="Proteomes" id="UP000298424">
    <property type="component" value="Unassembled WGS sequence"/>
</dbReference>
<keyword evidence="6 8" id="KW-1133">Transmembrane helix</keyword>
<keyword evidence="2" id="KW-1003">Cell membrane</keyword>
<evidence type="ECO:0000256" key="2">
    <source>
        <dbReference type="ARBA" id="ARBA00022475"/>
    </source>
</evidence>
<organism evidence="9 10">
    <name type="scientific">Cryobacterium lyxosi</name>
    <dbReference type="NCBI Taxonomy" id="1259228"/>
    <lineage>
        <taxon>Bacteria</taxon>
        <taxon>Bacillati</taxon>
        <taxon>Actinomycetota</taxon>
        <taxon>Actinomycetes</taxon>
        <taxon>Micrococcales</taxon>
        <taxon>Microbacteriaceae</taxon>
        <taxon>Cryobacterium</taxon>
    </lineage>
</organism>
<dbReference type="GO" id="GO:0010041">
    <property type="term" value="P:response to iron(III) ion"/>
    <property type="evidence" value="ECO:0007669"/>
    <property type="project" value="TreeGrafter"/>
</dbReference>
<evidence type="ECO:0000313" key="10">
    <source>
        <dbReference type="Proteomes" id="UP000298424"/>
    </source>
</evidence>
<dbReference type="EMBL" id="SOGT01000002">
    <property type="protein sequence ID" value="TFD28810.1"/>
    <property type="molecule type" value="Genomic_DNA"/>
</dbReference>
<dbReference type="PANTHER" id="PTHR33908:SF3">
    <property type="entry name" value="UNDECAPRENYL PHOSPHATE-ALPHA-4-AMINO-4-DEOXY-L-ARABINOSE ARABINOSYL TRANSFERASE"/>
    <property type="match status" value="1"/>
</dbReference>
<feature type="transmembrane region" description="Helical" evidence="8">
    <location>
        <begin position="207"/>
        <end position="230"/>
    </location>
</feature>
<keyword evidence="10" id="KW-1185">Reference proteome</keyword>
<evidence type="ECO:0000313" key="9">
    <source>
        <dbReference type="EMBL" id="TFD28810.1"/>
    </source>
</evidence>
<keyword evidence="7 8" id="KW-0472">Membrane</keyword>